<feature type="region of interest" description="Disordered" evidence="1">
    <location>
        <begin position="69"/>
        <end position="106"/>
    </location>
</feature>
<comment type="caution">
    <text evidence="3">The sequence shown here is derived from an EMBL/GenBank/DDBJ whole genome shotgun (WGS) entry which is preliminary data.</text>
</comment>
<protein>
    <submittedName>
        <fullName evidence="3">Uncharacterized protein</fullName>
    </submittedName>
</protein>
<proteinExistence type="predicted"/>
<reference evidence="3 4" key="1">
    <citation type="submission" date="2024-09" db="EMBL/GenBank/DDBJ databases">
        <title>Itraconazole resistance in Madurella fahalii resulting from another homologue of gene encoding cytochrome P450 14-alpha sterol demethylase (CYP51).</title>
        <authorList>
            <person name="Yoshioka I."/>
            <person name="Fahal A.H."/>
            <person name="Kaneko S."/>
            <person name="Yaguchi T."/>
        </authorList>
    </citation>
    <scope>NUCLEOTIDE SEQUENCE [LARGE SCALE GENOMIC DNA]</scope>
    <source>
        <strain evidence="3 4">IFM 68171</strain>
    </source>
</reference>
<dbReference type="Proteomes" id="UP001628179">
    <property type="component" value="Unassembled WGS sequence"/>
</dbReference>
<evidence type="ECO:0000256" key="2">
    <source>
        <dbReference type="SAM" id="Phobius"/>
    </source>
</evidence>
<evidence type="ECO:0000256" key="1">
    <source>
        <dbReference type="SAM" id="MobiDB-lite"/>
    </source>
</evidence>
<evidence type="ECO:0000313" key="3">
    <source>
        <dbReference type="EMBL" id="GAB1315986.1"/>
    </source>
</evidence>
<sequence>MQSLFTVNNNVSLISITVAPSAWVASLVLSLVFIFLYLPPLPSIRWRSLFFRRRKQQRTFSPIIEEDEGDEELLEEKPFRRRQVEDKPLPPLLTDFPQQQQTEQRF</sequence>
<keyword evidence="2" id="KW-0472">Membrane</keyword>
<name>A0ABQ0GE17_9PEZI</name>
<keyword evidence="2" id="KW-0812">Transmembrane</keyword>
<evidence type="ECO:0000313" key="4">
    <source>
        <dbReference type="Proteomes" id="UP001628179"/>
    </source>
</evidence>
<dbReference type="RefSeq" id="XP_070917717.1">
    <property type="nucleotide sequence ID" value="XM_071061616.1"/>
</dbReference>
<feature type="transmembrane region" description="Helical" evidence="2">
    <location>
        <begin position="12"/>
        <end position="38"/>
    </location>
</feature>
<feature type="compositionally biased region" description="Basic and acidic residues" evidence="1">
    <location>
        <begin position="75"/>
        <end position="88"/>
    </location>
</feature>
<gene>
    <name evidence="3" type="ORF">MFIFM68171_06196</name>
</gene>
<feature type="compositionally biased region" description="Polar residues" evidence="1">
    <location>
        <begin position="96"/>
        <end position="106"/>
    </location>
</feature>
<organism evidence="3 4">
    <name type="scientific">Madurella fahalii</name>
    <dbReference type="NCBI Taxonomy" id="1157608"/>
    <lineage>
        <taxon>Eukaryota</taxon>
        <taxon>Fungi</taxon>
        <taxon>Dikarya</taxon>
        <taxon>Ascomycota</taxon>
        <taxon>Pezizomycotina</taxon>
        <taxon>Sordariomycetes</taxon>
        <taxon>Sordariomycetidae</taxon>
        <taxon>Sordariales</taxon>
        <taxon>Sordariales incertae sedis</taxon>
        <taxon>Madurella</taxon>
    </lineage>
</organism>
<keyword evidence="4" id="KW-1185">Reference proteome</keyword>
<keyword evidence="2" id="KW-1133">Transmembrane helix</keyword>
<accession>A0ABQ0GE17</accession>
<dbReference type="GeneID" id="98176939"/>
<dbReference type="EMBL" id="BAAFSV010000003">
    <property type="protein sequence ID" value="GAB1315986.1"/>
    <property type="molecule type" value="Genomic_DNA"/>
</dbReference>